<organism evidence="1 2">
    <name type="scientific">Peronosclerospora sorghi</name>
    <dbReference type="NCBI Taxonomy" id="230839"/>
    <lineage>
        <taxon>Eukaryota</taxon>
        <taxon>Sar</taxon>
        <taxon>Stramenopiles</taxon>
        <taxon>Oomycota</taxon>
        <taxon>Peronosporomycetes</taxon>
        <taxon>Peronosporales</taxon>
        <taxon>Peronosporaceae</taxon>
        <taxon>Peronosclerospora</taxon>
    </lineage>
</organism>
<sequence length="76" mass="8310">MNNAFPEIIEHRGGKIDREQDFGYTAEYGFNGSGHFNRVRDLVVGRLQTSVARDGVVSVAAVMSSNCITVAFTSSR</sequence>
<reference evidence="1 2" key="1">
    <citation type="journal article" date="2022" name="bioRxiv">
        <title>The genome of the oomycete Peronosclerospora sorghi, a cosmopolitan pathogen of maize and sorghum, is inflated with dispersed pseudogenes.</title>
        <authorList>
            <person name="Fletcher K."/>
            <person name="Martin F."/>
            <person name="Isakeit T."/>
            <person name="Cavanaugh K."/>
            <person name="Magill C."/>
            <person name="Michelmore R."/>
        </authorList>
    </citation>
    <scope>NUCLEOTIDE SEQUENCE [LARGE SCALE GENOMIC DNA]</scope>
    <source>
        <strain evidence="1">P6</strain>
    </source>
</reference>
<keyword evidence="2" id="KW-1185">Reference proteome</keyword>
<evidence type="ECO:0000313" key="2">
    <source>
        <dbReference type="Proteomes" id="UP001163321"/>
    </source>
</evidence>
<dbReference type="Proteomes" id="UP001163321">
    <property type="component" value="Chromosome 7"/>
</dbReference>
<name>A0ACC0VW38_9STRA</name>
<comment type="caution">
    <text evidence="1">The sequence shown here is derived from an EMBL/GenBank/DDBJ whole genome shotgun (WGS) entry which is preliminary data.</text>
</comment>
<accession>A0ACC0VW38</accession>
<dbReference type="EMBL" id="CM047586">
    <property type="protein sequence ID" value="KAI9909681.1"/>
    <property type="molecule type" value="Genomic_DNA"/>
</dbReference>
<gene>
    <name evidence="1" type="ORF">PsorP6_015102</name>
</gene>
<protein>
    <submittedName>
        <fullName evidence="1">Uncharacterized protein</fullName>
    </submittedName>
</protein>
<evidence type="ECO:0000313" key="1">
    <source>
        <dbReference type="EMBL" id="KAI9909681.1"/>
    </source>
</evidence>
<proteinExistence type="predicted"/>